<dbReference type="InterPro" id="IPR050759">
    <property type="entry name" value="Serine_protease_kringle"/>
</dbReference>
<feature type="domain" description="Kringle" evidence="4">
    <location>
        <begin position="181"/>
        <end position="251"/>
    </location>
</feature>
<evidence type="ECO:0000256" key="3">
    <source>
        <dbReference type="PROSITE-ProRule" id="PRU00121"/>
    </source>
</evidence>
<dbReference type="AlphaFoldDB" id="B3RL81"/>
<feature type="domain" description="Kringle" evidence="4">
    <location>
        <begin position="90"/>
        <end position="165"/>
    </location>
</feature>
<feature type="domain" description="Kringle" evidence="4">
    <location>
        <begin position="274"/>
        <end position="353"/>
    </location>
</feature>
<evidence type="ECO:0000256" key="2">
    <source>
        <dbReference type="ARBA" id="ARBA00023157"/>
    </source>
</evidence>
<dbReference type="Pfam" id="PF00051">
    <property type="entry name" value="Kringle"/>
    <property type="match status" value="4"/>
</dbReference>
<dbReference type="InterPro" id="IPR013806">
    <property type="entry name" value="Kringle-like"/>
</dbReference>
<dbReference type="PRINTS" id="PR00018">
    <property type="entry name" value="KRINGLE"/>
</dbReference>
<dbReference type="OrthoDB" id="41905at2759"/>
<dbReference type="InterPro" id="IPR038178">
    <property type="entry name" value="Kringle_sf"/>
</dbReference>
<dbReference type="PANTHER" id="PTHR24261">
    <property type="entry name" value="PLASMINOGEN-RELATED"/>
    <property type="match status" value="1"/>
</dbReference>
<evidence type="ECO:0000259" key="4">
    <source>
        <dbReference type="PROSITE" id="PS50070"/>
    </source>
</evidence>
<dbReference type="InParanoid" id="B3RL81"/>
<accession>B3RL81</accession>
<dbReference type="CTD" id="6749136"/>
<proteinExistence type="predicted"/>
<dbReference type="GeneID" id="6749136"/>
<dbReference type="EMBL" id="DS985241">
    <property type="protein sequence ID" value="EDV28719.1"/>
    <property type="molecule type" value="Genomic_DNA"/>
</dbReference>
<dbReference type="PROSITE" id="PS50070">
    <property type="entry name" value="KRINGLE_2"/>
    <property type="match status" value="4"/>
</dbReference>
<feature type="non-terminal residue" evidence="5">
    <location>
        <position position="1"/>
    </location>
</feature>
<protein>
    <recommendedName>
        <fullName evidence="4">Kringle domain-containing protein</fullName>
    </recommendedName>
</protein>
<dbReference type="SMART" id="SM00130">
    <property type="entry name" value="KR"/>
    <property type="match status" value="4"/>
</dbReference>
<reference evidence="5 6" key="1">
    <citation type="journal article" date="2008" name="Nature">
        <title>The Trichoplax genome and the nature of placozoans.</title>
        <authorList>
            <person name="Srivastava M."/>
            <person name="Begovic E."/>
            <person name="Chapman J."/>
            <person name="Putnam N.H."/>
            <person name="Hellsten U."/>
            <person name="Kawashima T."/>
            <person name="Kuo A."/>
            <person name="Mitros T."/>
            <person name="Salamov A."/>
            <person name="Carpenter M.L."/>
            <person name="Signorovitch A.Y."/>
            <person name="Moreno M.A."/>
            <person name="Kamm K."/>
            <person name="Grimwood J."/>
            <person name="Schmutz J."/>
            <person name="Shapiro H."/>
            <person name="Grigoriev I.V."/>
            <person name="Buss L.W."/>
            <person name="Schierwater B."/>
            <person name="Dellaporta S.L."/>
            <person name="Rokhsar D.S."/>
        </authorList>
    </citation>
    <scope>NUCLEOTIDE SEQUENCE [LARGE SCALE GENOMIC DNA]</scope>
    <source>
        <strain evidence="5 6">Grell-BS-1999</strain>
    </source>
</reference>
<feature type="non-terminal residue" evidence="5">
    <location>
        <position position="354"/>
    </location>
</feature>
<gene>
    <name evidence="5" type="ORF">TRIADDRAFT_10520</name>
</gene>
<dbReference type="SUPFAM" id="SSF57440">
    <property type="entry name" value="Kringle-like"/>
    <property type="match status" value="4"/>
</dbReference>
<dbReference type="PANTHER" id="PTHR24261:SF7">
    <property type="entry name" value="KRINGLE DOMAIN-CONTAINING PROTEIN"/>
    <property type="match status" value="1"/>
</dbReference>
<keyword evidence="2" id="KW-1015">Disulfide bond</keyword>
<dbReference type="CDD" id="cd00108">
    <property type="entry name" value="KR"/>
    <property type="match status" value="2"/>
</dbReference>
<dbReference type="FunFam" id="2.40.20.10:FF:000031">
    <property type="entry name" value="Plasminogen"/>
    <property type="match status" value="2"/>
</dbReference>
<dbReference type="Proteomes" id="UP000009022">
    <property type="component" value="Unassembled WGS sequence"/>
</dbReference>
<dbReference type="eggNOG" id="ENOG502QVNP">
    <property type="taxonomic scope" value="Eukaryota"/>
</dbReference>
<dbReference type="Gene3D" id="2.40.20.10">
    <property type="entry name" value="Plasminogen Kringle 4"/>
    <property type="match status" value="4"/>
</dbReference>
<dbReference type="PROSITE" id="PS00021">
    <property type="entry name" value="KRINGLE_1"/>
    <property type="match status" value="2"/>
</dbReference>
<sequence length="354" mass="40510">QCYTRNNDVYRGSTSTTQSGLTCQSWSSQYPHSHPFTPSNYSNSDLISNYCRNPGGVRNGPWCYTISSHHSWEYCNIQLCASPPSSTAESCYTGNGEFYHGTIRTAVGGLSCEPWSLFNTTFNNQTGNNFVKNYCRNPIGMVRNRPWCYTNSTTGQWKYCNVEKCIRLPISGSTYPLGSYHGEFYRGTENYARNGSVCQNWHSFNLTTSYATANHLMSNYCRNPLGSTRNHPWCFTDTLTRQWQYCNISRCNPLLIPTPAYPSPPFERIDTKTTCYTNNGEFYRGSISTTEKGQQCISWSSKSLVDSQFHQTNYSHPTLVSNYCRNVNGTKQKPWCYIHESNNKWQYCNIPKCN</sequence>
<dbReference type="KEGG" id="tad:TRIADDRAFT_10520"/>
<dbReference type="FunCoup" id="B3RL81">
    <property type="interactions" value="226"/>
</dbReference>
<organism evidence="5 6">
    <name type="scientific">Trichoplax adhaerens</name>
    <name type="common">Trichoplax reptans</name>
    <dbReference type="NCBI Taxonomy" id="10228"/>
    <lineage>
        <taxon>Eukaryota</taxon>
        <taxon>Metazoa</taxon>
        <taxon>Placozoa</taxon>
        <taxon>Uniplacotomia</taxon>
        <taxon>Trichoplacea</taxon>
        <taxon>Trichoplacidae</taxon>
        <taxon>Trichoplax</taxon>
    </lineage>
</organism>
<dbReference type="STRING" id="10228.B3RL81"/>
<evidence type="ECO:0000313" key="6">
    <source>
        <dbReference type="Proteomes" id="UP000009022"/>
    </source>
</evidence>
<name>B3RL81_TRIAD</name>
<dbReference type="FunFam" id="2.40.20.10:FF:000045">
    <property type="entry name" value="Uncharacterized protein"/>
    <property type="match status" value="2"/>
</dbReference>
<evidence type="ECO:0000313" key="5">
    <source>
        <dbReference type="EMBL" id="EDV28719.1"/>
    </source>
</evidence>
<keyword evidence="6" id="KW-1185">Reference proteome</keyword>
<comment type="caution">
    <text evidence="3">Lacks conserved residue(s) required for the propagation of feature annotation.</text>
</comment>
<dbReference type="PhylomeDB" id="B3RL81"/>
<dbReference type="OMA" id="YATDYRG"/>
<keyword evidence="1 3" id="KW-0420">Kringle</keyword>
<dbReference type="HOGENOM" id="CLU_784337_0_0_1"/>
<dbReference type="InterPro" id="IPR000001">
    <property type="entry name" value="Kringle"/>
</dbReference>
<evidence type="ECO:0000256" key="1">
    <source>
        <dbReference type="ARBA" id="ARBA00022572"/>
    </source>
</evidence>
<dbReference type="InterPro" id="IPR018056">
    <property type="entry name" value="Kringle_CS"/>
</dbReference>
<dbReference type="RefSeq" id="XP_002107921.1">
    <property type="nucleotide sequence ID" value="XM_002107885.1"/>
</dbReference>
<feature type="domain" description="Kringle" evidence="4">
    <location>
        <begin position="1"/>
        <end position="80"/>
    </location>
</feature>